<dbReference type="AlphaFoldDB" id="E1YCB7"/>
<evidence type="ECO:0000256" key="2">
    <source>
        <dbReference type="ARBA" id="ARBA00022630"/>
    </source>
</evidence>
<dbReference type="InterPro" id="IPR003953">
    <property type="entry name" value="FAD-dep_OxRdtase_2_FAD-bd"/>
</dbReference>
<keyword evidence="3" id="KW-0274">FAD</keyword>
<dbReference type="SUPFAM" id="SSF56425">
    <property type="entry name" value="Succinate dehydrogenase/fumarate reductase flavoprotein, catalytic domain"/>
    <property type="match status" value="1"/>
</dbReference>
<dbReference type="InterPro" id="IPR027477">
    <property type="entry name" value="Succ_DH/fumarate_Rdtase_cat_sf"/>
</dbReference>
<name>E1YCB7_9BACT</name>
<evidence type="ECO:0000256" key="1">
    <source>
        <dbReference type="ARBA" id="ARBA00001974"/>
    </source>
</evidence>
<evidence type="ECO:0000256" key="4">
    <source>
        <dbReference type="ARBA" id="ARBA00023002"/>
    </source>
</evidence>
<dbReference type="GO" id="GO:0016491">
    <property type="term" value="F:oxidoreductase activity"/>
    <property type="evidence" value="ECO:0007669"/>
    <property type="project" value="UniProtKB-KW"/>
</dbReference>
<comment type="cofactor">
    <cofactor evidence="1">
        <name>FAD</name>
        <dbReference type="ChEBI" id="CHEBI:57692"/>
    </cofactor>
</comment>
<gene>
    <name evidence="6" type="ORF">N47_G35350</name>
</gene>
<dbReference type="Gene3D" id="3.90.700.10">
    <property type="entry name" value="Succinate dehydrogenase/fumarate reductase flavoprotein, catalytic domain"/>
    <property type="match status" value="1"/>
</dbReference>
<organism evidence="6">
    <name type="scientific">uncultured Desulfobacterium sp</name>
    <dbReference type="NCBI Taxonomy" id="201089"/>
    <lineage>
        <taxon>Bacteria</taxon>
        <taxon>Pseudomonadati</taxon>
        <taxon>Thermodesulfobacteriota</taxon>
        <taxon>Desulfobacteria</taxon>
        <taxon>Desulfobacterales</taxon>
        <taxon>Desulfobacteriaceae</taxon>
        <taxon>Desulfobacterium</taxon>
        <taxon>environmental samples</taxon>
    </lineage>
</organism>
<keyword evidence="4" id="KW-0560">Oxidoreductase</keyword>
<evidence type="ECO:0000259" key="5">
    <source>
        <dbReference type="Pfam" id="PF00890"/>
    </source>
</evidence>
<accession>E1YCB7</accession>
<protein>
    <recommendedName>
        <fullName evidence="5">FAD-dependent oxidoreductase 2 FAD-binding domain-containing protein</fullName>
    </recommendedName>
</protein>
<reference evidence="6" key="1">
    <citation type="journal article" date="2011" name="Environ. Microbiol.">
        <title>Genomic insights into the metabolic potential of the polycyclic aromatic hydrocarbon degrading sulfate-reducing Deltaproteobacterium N47.</title>
        <authorList>
            <person name="Bergmann F."/>
            <person name="Selesi D."/>
            <person name="Weinmaier T."/>
            <person name="Tischler P."/>
            <person name="Rattei T."/>
            <person name="Meckenstock R.U."/>
        </authorList>
    </citation>
    <scope>NUCLEOTIDE SEQUENCE</scope>
</reference>
<proteinExistence type="predicted"/>
<sequence length="157" mass="17264">MKEDIIKKFHPLFCEYPSPWFEQQFKHYLAKGVIKKADSITDLAKKLGLDPEALVKTVDRYNMLCDAGEDADFFKEPIYMHPIRTAPFYGVGQKGGSCFNTHGGLVIDEKFHVLDKQWDLIPGLFVAGENAAGGGSVGFVLPGGRLAGIFAAKEVLG</sequence>
<dbReference type="EMBL" id="FR695868">
    <property type="protein sequence ID" value="CBX28211.1"/>
    <property type="molecule type" value="Genomic_DNA"/>
</dbReference>
<evidence type="ECO:0000313" key="6">
    <source>
        <dbReference type="EMBL" id="CBX28211.1"/>
    </source>
</evidence>
<dbReference type="SUPFAM" id="SSF51905">
    <property type="entry name" value="FAD/NAD(P)-binding domain"/>
    <property type="match status" value="1"/>
</dbReference>
<feature type="domain" description="FAD-dependent oxidoreductase 2 FAD-binding" evidence="5">
    <location>
        <begin position="39"/>
        <end position="134"/>
    </location>
</feature>
<dbReference type="InterPro" id="IPR050315">
    <property type="entry name" value="FAD-oxidoreductase_2"/>
</dbReference>
<dbReference type="PANTHER" id="PTHR43400:SF7">
    <property type="entry name" value="FAD-DEPENDENT OXIDOREDUCTASE 2 FAD BINDING DOMAIN-CONTAINING PROTEIN"/>
    <property type="match status" value="1"/>
</dbReference>
<keyword evidence="2" id="KW-0285">Flavoprotein</keyword>
<dbReference type="InterPro" id="IPR036188">
    <property type="entry name" value="FAD/NAD-bd_sf"/>
</dbReference>
<evidence type="ECO:0000256" key="3">
    <source>
        <dbReference type="ARBA" id="ARBA00022827"/>
    </source>
</evidence>
<dbReference type="Pfam" id="PF00890">
    <property type="entry name" value="FAD_binding_2"/>
    <property type="match status" value="1"/>
</dbReference>
<dbReference type="Gene3D" id="3.50.50.60">
    <property type="entry name" value="FAD/NAD(P)-binding domain"/>
    <property type="match status" value="1"/>
</dbReference>
<dbReference type="PANTHER" id="PTHR43400">
    <property type="entry name" value="FUMARATE REDUCTASE"/>
    <property type="match status" value="1"/>
</dbReference>